<accession>A0A1T4YIK6</accession>
<organism evidence="2 3">
    <name type="scientific">Prosthecobacter debontii</name>
    <dbReference type="NCBI Taxonomy" id="48467"/>
    <lineage>
        <taxon>Bacteria</taxon>
        <taxon>Pseudomonadati</taxon>
        <taxon>Verrucomicrobiota</taxon>
        <taxon>Verrucomicrobiia</taxon>
        <taxon>Verrucomicrobiales</taxon>
        <taxon>Verrucomicrobiaceae</taxon>
        <taxon>Prosthecobacter</taxon>
    </lineage>
</organism>
<proteinExistence type="predicted"/>
<name>A0A1T4YIK6_9BACT</name>
<dbReference type="STRING" id="48467.SAMN02745166_03418"/>
<evidence type="ECO:0000313" key="3">
    <source>
        <dbReference type="Proteomes" id="UP000190774"/>
    </source>
</evidence>
<dbReference type="SUPFAM" id="SSF50475">
    <property type="entry name" value="FMN-binding split barrel"/>
    <property type="match status" value="1"/>
</dbReference>
<protein>
    <submittedName>
        <fullName evidence="2">General stress protein 26</fullName>
    </submittedName>
</protein>
<dbReference type="Gene3D" id="2.30.110.10">
    <property type="entry name" value="Electron Transport, Fmn-binding Protein, Chain A"/>
    <property type="match status" value="1"/>
</dbReference>
<gene>
    <name evidence="2" type="ORF">SAMN02745166_03418</name>
</gene>
<dbReference type="OrthoDB" id="1432662at2"/>
<keyword evidence="3" id="KW-1185">Reference proteome</keyword>
<evidence type="ECO:0000259" key="1">
    <source>
        <dbReference type="Pfam" id="PF16242"/>
    </source>
</evidence>
<sequence length="178" mass="20076">MDSINQQQPEPNRENLHAQEAIEKIQAIVRKSQTCFFCTVVASNSFPQARPMTVLEVDHQGHLWFLSADDSHKNLELKADHAVTLFFQGSKHSDFLQLNGKATLSRDQSKIDELWEPVFKTWFTGGKDDPRITVIQVVPEDGYYWDNRHGNAVAGVKMLIGAMLGKTLDDSIEGHLTV</sequence>
<dbReference type="InterPro" id="IPR038725">
    <property type="entry name" value="YdaG_split_barrel_FMN-bd"/>
</dbReference>
<feature type="domain" description="General stress protein FMN-binding split barrel" evidence="1">
    <location>
        <begin position="20"/>
        <end position="169"/>
    </location>
</feature>
<dbReference type="EMBL" id="FUYE01000012">
    <property type="protein sequence ID" value="SKB01629.1"/>
    <property type="molecule type" value="Genomic_DNA"/>
</dbReference>
<dbReference type="RefSeq" id="WP_078814613.1">
    <property type="nucleotide sequence ID" value="NZ_FUYE01000012.1"/>
</dbReference>
<dbReference type="Proteomes" id="UP000190774">
    <property type="component" value="Unassembled WGS sequence"/>
</dbReference>
<dbReference type="Pfam" id="PF16242">
    <property type="entry name" value="Pyrid_ox_like"/>
    <property type="match status" value="1"/>
</dbReference>
<dbReference type="PANTHER" id="PTHR34818">
    <property type="entry name" value="PROTEIN BLI-3"/>
    <property type="match status" value="1"/>
</dbReference>
<evidence type="ECO:0000313" key="2">
    <source>
        <dbReference type="EMBL" id="SKB01629.1"/>
    </source>
</evidence>
<dbReference type="InterPro" id="IPR012349">
    <property type="entry name" value="Split_barrel_FMN-bd"/>
</dbReference>
<reference evidence="3" key="1">
    <citation type="submission" date="2017-02" db="EMBL/GenBank/DDBJ databases">
        <authorList>
            <person name="Varghese N."/>
            <person name="Submissions S."/>
        </authorList>
    </citation>
    <scope>NUCLEOTIDE SEQUENCE [LARGE SCALE GENOMIC DNA]</scope>
    <source>
        <strain evidence="3">ATCC 700200</strain>
    </source>
</reference>
<dbReference type="AlphaFoldDB" id="A0A1T4YIK6"/>
<dbReference type="PANTHER" id="PTHR34818:SF1">
    <property type="entry name" value="PROTEIN BLI-3"/>
    <property type="match status" value="1"/>
</dbReference>
<dbReference type="InterPro" id="IPR052917">
    <property type="entry name" value="Stress-Dev_Protein"/>
</dbReference>